<dbReference type="Gene3D" id="3.20.20.190">
    <property type="entry name" value="Phosphatidylinositol (PI) phosphodiesterase"/>
    <property type="match status" value="1"/>
</dbReference>
<comment type="caution">
    <text evidence="2">The sequence shown here is derived from an EMBL/GenBank/DDBJ whole genome shotgun (WGS) entry which is preliminary data.</text>
</comment>
<dbReference type="GO" id="GO:0008081">
    <property type="term" value="F:phosphoric diester hydrolase activity"/>
    <property type="evidence" value="ECO:0007669"/>
    <property type="project" value="InterPro"/>
</dbReference>
<accession>A0A4Q5L8D0</accession>
<proteinExistence type="predicted"/>
<evidence type="ECO:0000259" key="1">
    <source>
        <dbReference type="PROSITE" id="PS51704"/>
    </source>
</evidence>
<dbReference type="RefSeq" id="WP_129923129.1">
    <property type="nucleotide sequence ID" value="NZ_SEWE01000077.1"/>
</dbReference>
<gene>
    <name evidence="2" type="ORF">EWM57_20275</name>
</gene>
<dbReference type="Pfam" id="PF03009">
    <property type="entry name" value="GDPD"/>
    <property type="match status" value="1"/>
</dbReference>
<dbReference type="PANTHER" id="PTHR46211:SF14">
    <property type="entry name" value="GLYCEROPHOSPHODIESTER PHOSPHODIESTERASE"/>
    <property type="match status" value="1"/>
</dbReference>
<dbReference type="SUPFAM" id="SSF51695">
    <property type="entry name" value="PLC-like phosphodiesterases"/>
    <property type="match status" value="1"/>
</dbReference>
<dbReference type="PANTHER" id="PTHR46211">
    <property type="entry name" value="GLYCEROPHOSPHORYL DIESTER PHOSPHODIESTERASE"/>
    <property type="match status" value="1"/>
</dbReference>
<dbReference type="InterPro" id="IPR030395">
    <property type="entry name" value="GP_PDE_dom"/>
</dbReference>
<organism evidence="2 3">
    <name type="scientific">Hymenobacter persicinus</name>
    <dbReference type="NCBI Taxonomy" id="2025506"/>
    <lineage>
        <taxon>Bacteria</taxon>
        <taxon>Pseudomonadati</taxon>
        <taxon>Bacteroidota</taxon>
        <taxon>Cytophagia</taxon>
        <taxon>Cytophagales</taxon>
        <taxon>Hymenobacteraceae</taxon>
        <taxon>Hymenobacter</taxon>
    </lineage>
</organism>
<reference evidence="2 3" key="1">
    <citation type="submission" date="2019-02" db="EMBL/GenBank/DDBJ databases">
        <title>Bacterial novel species isolated from soil.</title>
        <authorList>
            <person name="Jung H.-Y."/>
        </authorList>
    </citation>
    <scope>NUCLEOTIDE SEQUENCE [LARGE SCALE GENOMIC DNA]</scope>
    <source>
        <strain evidence="2 3">1-3-3-3</strain>
    </source>
</reference>
<dbReference type="EMBL" id="SEWE01000077">
    <property type="protein sequence ID" value="RYU74755.1"/>
    <property type="molecule type" value="Genomic_DNA"/>
</dbReference>
<name>A0A4Q5L8D0_9BACT</name>
<sequence length="285" mass="31871">MSSQPSPLVSPSFPQVHGHRGCRGLLPENTLPAFLHALELGVDVLEMDVVLSVDNQVVVSHEPWLSPLCRDAQGQPVQVHSAEKHNLYRMPYAEIRRCDCGLTPHPGFPAQHQMPAYKPLLTDVIHAVERRAAELQRRPVGYSIEIKSSPADDNIFHPEPAEYAARVLAVLRAEGILARVTLLCFDKRILREVRRQEPTLPVCLLVEDELPYAQHAAELGFTPDVYGPYFGLVSEALVAELRALNVQLVPWTVNQPEDMQRLLKLGVAGITTDYPDRLLELLRRG</sequence>
<dbReference type="OrthoDB" id="384721at2"/>
<keyword evidence="3" id="KW-1185">Reference proteome</keyword>
<dbReference type="Proteomes" id="UP000294155">
    <property type="component" value="Unassembled WGS sequence"/>
</dbReference>
<evidence type="ECO:0000313" key="3">
    <source>
        <dbReference type="Proteomes" id="UP000294155"/>
    </source>
</evidence>
<dbReference type="AlphaFoldDB" id="A0A4Q5L8D0"/>
<dbReference type="InterPro" id="IPR017946">
    <property type="entry name" value="PLC-like_Pdiesterase_TIM-brl"/>
</dbReference>
<feature type="domain" description="GP-PDE" evidence="1">
    <location>
        <begin position="14"/>
        <end position="282"/>
    </location>
</feature>
<evidence type="ECO:0000313" key="2">
    <source>
        <dbReference type="EMBL" id="RYU74755.1"/>
    </source>
</evidence>
<dbReference type="GO" id="GO:0006629">
    <property type="term" value="P:lipid metabolic process"/>
    <property type="evidence" value="ECO:0007669"/>
    <property type="project" value="InterPro"/>
</dbReference>
<protein>
    <submittedName>
        <fullName evidence="2">Glycerophosphodiester phosphodiesterase</fullName>
    </submittedName>
</protein>
<dbReference type="PROSITE" id="PS51704">
    <property type="entry name" value="GP_PDE"/>
    <property type="match status" value="1"/>
</dbReference>